<name>A0AAV4Q2S2_CAEEX</name>
<evidence type="ECO:0000313" key="3">
    <source>
        <dbReference type="EMBL" id="GIY01713.1"/>
    </source>
</evidence>
<dbReference type="EMBL" id="BPLR01005362">
    <property type="protein sequence ID" value="GIY01713.1"/>
    <property type="molecule type" value="Genomic_DNA"/>
</dbReference>
<keyword evidence="1 2" id="KW-0175">Coiled coil</keyword>
<dbReference type="PANTHER" id="PTHR16768">
    <property type="entry name" value="DOWN REGULATED IN RENAL CARCINOMA 1/TU3A"/>
    <property type="match status" value="1"/>
</dbReference>
<reference evidence="3 4" key="1">
    <citation type="submission" date="2021-06" db="EMBL/GenBank/DDBJ databases">
        <title>Caerostris extrusa draft genome.</title>
        <authorList>
            <person name="Kono N."/>
            <person name="Arakawa K."/>
        </authorList>
    </citation>
    <scope>NUCLEOTIDE SEQUENCE [LARGE SCALE GENOMIC DNA]</scope>
</reference>
<dbReference type="Proteomes" id="UP001054945">
    <property type="component" value="Unassembled WGS sequence"/>
</dbReference>
<proteinExistence type="predicted"/>
<gene>
    <name evidence="3" type="primary">AVEN_88217_1</name>
    <name evidence="3" type="ORF">CEXT_333261</name>
</gene>
<feature type="non-terminal residue" evidence="3">
    <location>
        <position position="1"/>
    </location>
</feature>
<dbReference type="InterPro" id="IPR009533">
    <property type="entry name" value="FAM107"/>
</dbReference>
<dbReference type="AlphaFoldDB" id="A0AAV4Q2S2"/>
<evidence type="ECO:0000256" key="2">
    <source>
        <dbReference type="SAM" id="Coils"/>
    </source>
</evidence>
<feature type="coiled-coil region" evidence="2">
    <location>
        <begin position="167"/>
        <end position="211"/>
    </location>
</feature>
<dbReference type="PANTHER" id="PTHR16768:SF5">
    <property type="entry name" value="FI14214P"/>
    <property type="match status" value="1"/>
</dbReference>
<keyword evidence="4" id="KW-1185">Reference proteome</keyword>
<sequence length="236" mass="27310">KCLILTEDPRIALITSCHVSPRENIVPFYCSCPSKGPPHNFAFKKFHLFSGINHPPEVPQECRNFPSLSLFKKGMIPEPDYGDSKECEGKRNSRVCSTNGMRFSEDGLVIPKKPQNPCLESSERQNLHRELLFNQKYVTFKPDCQEYFWLVNGKSVIGQKTELHKAFDKLREDQKKKELEEEKLQKKSALEKKLEEQANKLKQQEEIETKKIETTDQPEFLRVHARVCAQTVDSKS</sequence>
<evidence type="ECO:0000256" key="1">
    <source>
        <dbReference type="ARBA" id="ARBA00023054"/>
    </source>
</evidence>
<comment type="caution">
    <text evidence="3">The sequence shown here is derived from an EMBL/GenBank/DDBJ whole genome shotgun (WGS) entry which is preliminary data.</text>
</comment>
<organism evidence="3 4">
    <name type="scientific">Caerostris extrusa</name>
    <name type="common">Bark spider</name>
    <name type="synonym">Caerostris bankana</name>
    <dbReference type="NCBI Taxonomy" id="172846"/>
    <lineage>
        <taxon>Eukaryota</taxon>
        <taxon>Metazoa</taxon>
        <taxon>Ecdysozoa</taxon>
        <taxon>Arthropoda</taxon>
        <taxon>Chelicerata</taxon>
        <taxon>Arachnida</taxon>
        <taxon>Araneae</taxon>
        <taxon>Araneomorphae</taxon>
        <taxon>Entelegynae</taxon>
        <taxon>Araneoidea</taxon>
        <taxon>Araneidae</taxon>
        <taxon>Caerostris</taxon>
    </lineage>
</organism>
<dbReference type="Pfam" id="PF06625">
    <property type="entry name" value="DUF1151"/>
    <property type="match status" value="2"/>
</dbReference>
<protein>
    <submittedName>
        <fullName evidence="3">Uncharacterized protein</fullName>
    </submittedName>
</protein>
<evidence type="ECO:0000313" key="4">
    <source>
        <dbReference type="Proteomes" id="UP001054945"/>
    </source>
</evidence>
<accession>A0AAV4Q2S2</accession>